<protein>
    <submittedName>
        <fullName evidence="1">Uncharacterized protein</fullName>
    </submittedName>
</protein>
<evidence type="ECO:0000313" key="2">
    <source>
        <dbReference type="Proteomes" id="UP000054926"/>
    </source>
</evidence>
<evidence type="ECO:0000313" key="1">
    <source>
        <dbReference type="EMBL" id="KTD71045.1"/>
    </source>
</evidence>
<dbReference type="EMBL" id="LNYY01000005">
    <property type="protein sequence ID" value="KTD71045.1"/>
    <property type="molecule type" value="Genomic_DNA"/>
</dbReference>
<dbReference type="Proteomes" id="UP000054926">
    <property type="component" value="Unassembled WGS sequence"/>
</dbReference>
<dbReference type="AlphaFoldDB" id="A0A0W0ZP86"/>
<gene>
    <name evidence="1" type="ORF">Lste_0369</name>
</gene>
<dbReference type="PATRIC" id="fig|947033.5.peg.396"/>
<comment type="caution">
    <text evidence="1">The sequence shown here is derived from an EMBL/GenBank/DDBJ whole genome shotgun (WGS) entry which is preliminary data.</text>
</comment>
<sequence>MPIHSFLEEEQSSVLNRYNALQSDRYKIPELLRNYHTGWPLLQVSLFSVAKDATESIKYEHVLGGGACHFFYIGAFNFASLLTKIPGSMDITTPYPITPKRELVKADNVLLFLKSFSVHHKRIGIKITSKSNVYGKSLLVDLPMGNASKFCDALMNVFSFALKKDAAIKAIGGWSSPGYTQQEIESAINPEVAVFHNGQIFIDFGMFLEQIVKDAETIELFKFLFKIEPFLELQKKYPEFKPKPLQAVVATRETPTKEPGSSISRPKTPSFFQEEKKEASIIHNSVVQASPSQ</sequence>
<dbReference type="OrthoDB" id="5651794at2"/>
<name>A0A0W0ZP86_9GAMM</name>
<accession>A0A0W0ZP86</accession>
<proteinExistence type="predicted"/>
<organism evidence="1 2">
    <name type="scientific">Legionella steelei</name>
    <dbReference type="NCBI Taxonomy" id="947033"/>
    <lineage>
        <taxon>Bacteria</taxon>
        <taxon>Pseudomonadati</taxon>
        <taxon>Pseudomonadota</taxon>
        <taxon>Gammaproteobacteria</taxon>
        <taxon>Legionellales</taxon>
        <taxon>Legionellaceae</taxon>
        <taxon>Legionella</taxon>
    </lineage>
</organism>
<keyword evidence="2" id="KW-1185">Reference proteome</keyword>
<reference evidence="1 2" key="1">
    <citation type="submission" date="2015-11" db="EMBL/GenBank/DDBJ databases">
        <title>Genomic analysis of 38 Legionella species identifies large and diverse effector repertoires.</title>
        <authorList>
            <person name="Burstein D."/>
            <person name="Amaro F."/>
            <person name="Zusman T."/>
            <person name="Lifshitz Z."/>
            <person name="Cohen O."/>
            <person name="Gilbert J.A."/>
            <person name="Pupko T."/>
            <person name="Shuman H.A."/>
            <person name="Segal G."/>
        </authorList>
    </citation>
    <scope>NUCLEOTIDE SEQUENCE [LARGE SCALE GENOMIC DNA]</scope>
    <source>
        <strain evidence="1 2">IMVS3376</strain>
    </source>
</reference>
<dbReference type="RefSeq" id="WP_058509381.1">
    <property type="nucleotide sequence ID" value="NZ_LNYY01000005.1"/>
</dbReference>